<evidence type="ECO:0000313" key="3">
    <source>
        <dbReference type="EMBL" id="GFQ66790.1"/>
    </source>
</evidence>
<keyword evidence="2" id="KW-0732">Signal</keyword>
<dbReference type="InterPro" id="IPR000618">
    <property type="entry name" value="Insect_cuticle"/>
</dbReference>
<dbReference type="PANTHER" id="PTHR10380">
    <property type="entry name" value="CUTICLE PROTEIN"/>
    <property type="match status" value="1"/>
</dbReference>
<keyword evidence="4" id="KW-1185">Reference proteome</keyword>
<gene>
    <name evidence="3" type="primary">AVEN_118580_1</name>
    <name evidence="3" type="ORF">TNCT_406991</name>
</gene>
<evidence type="ECO:0000256" key="2">
    <source>
        <dbReference type="SAM" id="SignalP"/>
    </source>
</evidence>
<dbReference type="OrthoDB" id="6422821at2759"/>
<sequence>MVSLVFSFIAFGILTTVSAFVPTAPLQQQYVSPNPVRQVLLTQTPQPYEFGYESLDKMGTKQHRHESSDVSGAVKGSYGFVDPIGMYRRVEYIADVDGYRATIQSNEPGLTSNGAASAAFIVEYPPPAAVAQGLAYLTPQVNAKFAI</sequence>
<dbReference type="GO" id="GO:0008010">
    <property type="term" value="F:structural constituent of chitin-based larval cuticle"/>
    <property type="evidence" value="ECO:0007669"/>
    <property type="project" value="TreeGrafter"/>
</dbReference>
<dbReference type="AlphaFoldDB" id="A0A8X6EZF9"/>
<dbReference type="InterPro" id="IPR050468">
    <property type="entry name" value="Cuticle_Struct_Prot"/>
</dbReference>
<name>A0A8X6EZF9_TRICU</name>
<protein>
    <submittedName>
        <fullName evidence="3">Uncharacterized protein</fullName>
    </submittedName>
</protein>
<proteinExistence type="predicted"/>
<reference evidence="3" key="1">
    <citation type="submission" date="2020-07" db="EMBL/GenBank/DDBJ databases">
        <title>Multicomponent nature underlies the extraordinary mechanical properties of spider dragline silk.</title>
        <authorList>
            <person name="Kono N."/>
            <person name="Nakamura H."/>
            <person name="Mori M."/>
            <person name="Yoshida Y."/>
            <person name="Ohtoshi R."/>
            <person name="Malay A.D."/>
            <person name="Moran D.A.P."/>
            <person name="Tomita M."/>
            <person name="Numata K."/>
            <person name="Arakawa K."/>
        </authorList>
    </citation>
    <scope>NUCLEOTIDE SEQUENCE</scope>
</reference>
<accession>A0A8X6EZF9</accession>
<dbReference type="Pfam" id="PF00379">
    <property type="entry name" value="Chitin_bind_4"/>
    <property type="match status" value="1"/>
</dbReference>
<dbReference type="EMBL" id="BMAO01030255">
    <property type="protein sequence ID" value="GFQ66790.1"/>
    <property type="molecule type" value="Genomic_DNA"/>
</dbReference>
<feature type="chain" id="PRO_5036505796" evidence="2">
    <location>
        <begin position="20"/>
        <end position="147"/>
    </location>
</feature>
<dbReference type="Proteomes" id="UP000887116">
    <property type="component" value="Unassembled WGS sequence"/>
</dbReference>
<evidence type="ECO:0000256" key="1">
    <source>
        <dbReference type="PROSITE-ProRule" id="PRU00497"/>
    </source>
</evidence>
<evidence type="ECO:0000313" key="4">
    <source>
        <dbReference type="Proteomes" id="UP000887116"/>
    </source>
</evidence>
<organism evidence="3 4">
    <name type="scientific">Trichonephila clavata</name>
    <name type="common">Joro spider</name>
    <name type="synonym">Nephila clavata</name>
    <dbReference type="NCBI Taxonomy" id="2740835"/>
    <lineage>
        <taxon>Eukaryota</taxon>
        <taxon>Metazoa</taxon>
        <taxon>Ecdysozoa</taxon>
        <taxon>Arthropoda</taxon>
        <taxon>Chelicerata</taxon>
        <taxon>Arachnida</taxon>
        <taxon>Araneae</taxon>
        <taxon>Araneomorphae</taxon>
        <taxon>Entelegynae</taxon>
        <taxon>Araneoidea</taxon>
        <taxon>Nephilidae</taxon>
        <taxon>Trichonephila</taxon>
    </lineage>
</organism>
<dbReference type="PROSITE" id="PS51155">
    <property type="entry name" value="CHIT_BIND_RR_2"/>
    <property type="match status" value="1"/>
</dbReference>
<dbReference type="GO" id="GO:0062129">
    <property type="term" value="C:chitin-based extracellular matrix"/>
    <property type="evidence" value="ECO:0007669"/>
    <property type="project" value="TreeGrafter"/>
</dbReference>
<comment type="caution">
    <text evidence="3">The sequence shown here is derived from an EMBL/GenBank/DDBJ whole genome shotgun (WGS) entry which is preliminary data.</text>
</comment>
<feature type="signal peptide" evidence="2">
    <location>
        <begin position="1"/>
        <end position="19"/>
    </location>
</feature>
<keyword evidence="1" id="KW-0193">Cuticle</keyword>